<feature type="compositionally biased region" description="Polar residues" evidence="1">
    <location>
        <begin position="40"/>
        <end position="66"/>
    </location>
</feature>
<dbReference type="PANTHER" id="PTHR13663:SF2">
    <property type="entry name" value="SIMILAR TO RIKEN CDNA 6430548M08"/>
    <property type="match status" value="1"/>
</dbReference>
<dbReference type="PANTHER" id="PTHR13663">
    <property type="entry name" value="SIMILAR TO RIKEN CDNA 6430548M08"/>
    <property type="match status" value="1"/>
</dbReference>
<dbReference type="EMBL" id="HBNS01044738">
    <property type="protein sequence ID" value="CAE4644589.1"/>
    <property type="molecule type" value="Transcribed_RNA"/>
</dbReference>
<proteinExistence type="predicted"/>
<gene>
    <name evidence="2" type="ORF">DBRI00130_LOCUS34657</name>
</gene>
<evidence type="ECO:0008006" key="3">
    <source>
        <dbReference type="Google" id="ProtNLM"/>
    </source>
</evidence>
<organism evidence="2">
    <name type="scientific">Ditylum brightwellii</name>
    <dbReference type="NCBI Taxonomy" id="49249"/>
    <lineage>
        <taxon>Eukaryota</taxon>
        <taxon>Sar</taxon>
        <taxon>Stramenopiles</taxon>
        <taxon>Ochrophyta</taxon>
        <taxon>Bacillariophyta</taxon>
        <taxon>Mediophyceae</taxon>
        <taxon>Lithodesmiophycidae</taxon>
        <taxon>Lithodesmiales</taxon>
        <taxon>Lithodesmiaceae</taxon>
        <taxon>Ditylum</taxon>
    </lineage>
</organism>
<feature type="region of interest" description="Disordered" evidence="1">
    <location>
        <begin position="578"/>
        <end position="607"/>
    </location>
</feature>
<evidence type="ECO:0000256" key="1">
    <source>
        <dbReference type="SAM" id="MobiDB-lite"/>
    </source>
</evidence>
<dbReference type="InterPro" id="IPR039872">
    <property type="entry name" value="KIAA0513"/>
</dbReference>
<evidence type="ECO:0000313" key="2">
    <source>
        <dbReference type="EMBL" id="CAE4644589.1"/>
    </source>
</evidence>
<dbReference type="AlphaFoldDB" id="A0A7S4SFZ3"/>
<feature type="compositionally biased region" description="Basic and acidic residues" evidence="1">
    <location>
        <begin position="939"/>
        <end position="962"/>
    </location>
</feature>
<protein>
    <recommendedName>
        <fullName evidence="3">SBF1/SBF2 domain-containing protein</fullName>
    </recommendedName>
</protein>
<feature type="compositionally biased region" description="Basic and acidic residues" evidence="1">
    <location>
        <begin position="820"/>
        <end position="834"/>
    </location>
</feature>
<accession>A0A7S4SFZ3</accession>
<feature type="region of interest" description="Disordered" evidence="1">
    <location>
        <begin position="792"/>
        <end position="839"/>
    </location>
</feature>
<name>A0A7S4SFZ3_9STRA</name>
<feature type="region of interest" description="Disordered" evidence="1">
    <location>
        <begin position="923"/>
        <end position="962"/>
    </location>
</feature>
<feature type="region of interest" description="Disordered" evidence="1">
    <location>
        <begin position="1"/>
        <end position="104"/>
    </location>
</feature>
<feature type="compositionally biased region" description="Low complexity" evidence="1">
    <location>
        <begin position="68"/>
        <end position="81"/>
    </location>
</feature>
<feature type="region of interest" description="Disordered" evidence="1">
    <location>
        <begin position="1101"/>
        <end position="1146"/>
    </location>
</feature>
<feature type="compositionally biased region" description="Polar residues" evidence="1">
    <location>
        <begin position="403"/>
        <end position="417"/>
    </location>
</feature>
<reference evidence="2" key="1">
    <citation type="submission" date="2021-01" db="EMBL/GenBank/DDBJ databases">
        <authorList>
            <person name="Corre E."/>
            <person name="Pelletier E."/>
            <person name="Niang G."/>
            <person name="Scheremetjew M."/>
            <person name="Finn R."/>
            <person name="Kale V."/>
            <person name="Holt S."/>
            <person name="Cochrane G."/>
            <person name="Meng A."/>
            <person name="Brown T."/>
            <person name="Cohen L."/>
        </authorList>
    </citation>
    <scope>NUCLEOTIDE SEQUENCE</scope>
    <source>
        <strain evidence="2">GSO104</strain>
    </source>
</reference>
<feature type="region of interest" description="Disordered" evidence="1">
    <location>
        <begin position="403"/>
        <end position="425"/>
    </location>
</feature>
<feature type="compositionally biased region" description="Basic and acidic residues" evidence="1">
    <location>
        <begin position="1115"/>
        <end position="1146"/>
    </location>
</feature>
<sequence>MFARRQLNRILGGGSDDSDDSQTENAVNLAPRGNEDSAFTPVTFQTRTKNSKTAKTTSFRRANTTPLPAASNSPNNSPSSAKAMIRSSSDPPSIQRQPGDAIRLPTTEHRASINSNKKYRPRRHPCQNLAPFDACVEACDALAANGGSQRQQIRHSASSNFALEDCSVMVSPDGTLLFLPKHRNNDAANDQQQAINNATLFYPSEDIRSAIITGNDLNAGGDKTVNGFSAKGWASHAASTSIRQSECSLKSTAAFVEELVLSQKESAARTMNACDKLRGLIMTLECAARTAGGERQRADSPEHNALKSAAGSGKMRLGDVKNKLFSRSKKIGAIAMDEIMSGTTPTDFSPMANASAAAAPGRVGPLFYPDSTLHGALMAFEQYHTAMAENDAARWRKAASIISTSNGSPTANNNLDGPSTPGGVLPSIRNAASKTSTRADKREKALYDIQKQVHESEIQLAKCREQASARWNDLHKAEEEVQRIYDDKNWERSQERERRRKARENEKRALDAIGQLDSGTTPQEIWELVAGVADDMEGGSFAPTGLPMVMESGPRDKALDEKLSKADDDIPEELSTAAANRQQGQQRVDEIGSASSPPSPPSSPLPMVDRYEIELQLNLPELRTSALAADDAVEDAAGKLLNRLSILDTTQRSARIAAEGCLLSACNAQASCLRSLVELERASIEDRLNYVKGLESAINTIDVRADINNYIEADMKNTRDGMTRLGGDDDGGVASALAVLNSHSETIGGGGSFGTMGGSKSMPVLESWGNDSDSGSFSRDDVEMSIEKLLTPNPLLSDLNEDNQEQQGAADADNEEGKEDDTTKEDKKQKREEALQEIDETVATLTEAVGQKTTLSRGHRASTCYALNNQRSIRTKVPSSVQFDGLCRVFRALLNGCDRGEASDVANAKMCMMLAQTFYTDGKDEEGKEVVESDDLEEMGEKEKEGIDRESSARKEDDDRKQERMRRIYVKSRLIRHPLFYDEDFWDQALFQCVSESLTKSGVMMNFEKPDNRNDSNNGRTVTKRKIRWYDLGADERSLAASQVHAVVFAQLGALAHSMVEFGCGIERACAFVRRLSIRHQLPLSQRTMLLQHLLRGKTKVSPPGTAAINEDESSPEKEIAEKGEEVVPQREGGEVEWKESFENQC</sequence>
<feature type="compositionally biased region" description="Polar residues" evidence="1">
    <location>
        <begin position="86"/>
        <end position="96"/>
    </location>
</feature>